<dbReference type="NCBIfam" id="TIGR02519">
    <property type="entry name" value="pilus_MshL"/>
    <property type="match status" value="1"/>
</dbReference>
<dbReference type="AlphaFoldDB" id="A0A6S6UBI4"/>
<sequence>MKNIKIVVKFSIGLSMLFLSSSLFAKDCSSKLFSVTIDSKLSIGDVVDNIADTCGLTVIVKDEAAKKRMNKKLYYVKLKNATFRGFLDTIIKDNDLNYTLKDNKLKISYLITKTFRIHYISGQRVGTSNAHVTIANSNNSAASSNGSSENGSTGGSGSSKTGISIQSNDEFTFWTTIEKEIQRMLIGAGDGSTHYAKTGDGWVGPDGKTWEYNPLAPIVNAEAGMVTVTGTDRQIERIAKYIDTLSKQIKSQVLIDVRILTVTFDDSKTTGVDWTQLYGLENFTVNSLSMAQRNISEFTWDNLDGIKEVGYNLSGLGSSAGLVNVTGLAQVSEVVKFLGTQGDVKSISSPRVMTLNNQPALISVGKELFYKIKSSSISNTGGGSTSSEGELVDSVFAGILLDITPEIDESGMITLKINPSISDTVTSATNDSGTARSIPPDLVRRQIASVIKVSDGEHAILGGLISSKTGTEIKKVPLLGDLPLLEYAFKKEEKINTVEELVLIITPHIVNNSKSVSLKDLGYEKLNDK</sequence>
<dbReference type="InterPro" id="IPR011514">
    <property type="entry name" value="Secretin_N_2"/>
</dbReference>
<dbReference type="GO" id="GO:0009297">
    <property type="term" value="P:pilus assembly"/>
    <property type="evidence" value="ECO:0007669"/>
    <property type="project" value="InterPro"/>
</dbReference>
<dbReference type="InterPro" id="IPR001775">
    <property type="entry name" value="GspD/PilQ"/>
</dbReference>
<dbReference type="EMBL" id="CACVAS010000147">
    <property type="protein sequence ID" value="CAA6826680.1"/>
    <property type="molecule type" value="Genomic_DNA"/>
</dbReference>
<dbReference type="Pfam" id="PF07655">
    <property type="entry name" value="Secretin_N_2"/>
    <property type="match status" value="1"/>
</dbReference>
<dbReference type="InterPro" id="IPR013358">
    <property type="entry name" value="Pilus_biogenesis_MshL"/>
</dbReference>
<gene>
    <name evidence="8" type="ORF">HELGO_WM1627</name>
</gene>
<protein>
    <submittedName>
        <fullName evidence="8">Type II secretion outermembrane pore forming protein (PulD)</fullName>
    </submittedName>
</protein>
<dbReference type="InterPro" id="IPR004846">
    <property type="entry name" value="T2SS/T3SS_dom"/>
</dbReference>
<keyword evidence="3" id="KW-0472">Membrane</keyword>
<dbReference type="InterPro" id="IPR050810">
    <property type="entry name" value="Bact_Secretion_Sys_Channel"/>
</dbReference>
<feature type="region of interest" description="Disordered" evidence="4">
    <location>
        <begin position="138"/>
        <end position="163"/>
    </location>
</feature>
<evidence type="ECO:0000256" key="1">
    <source>
        <dbReference type="ARBA" id="ARBA00004370"/>
    </source>
</evidence>
<dbReference type="GO" id="GO:0019867">
    <property type="term" value="C:outer membrane"/>
    <property type="evidence" value="ECO:0007669"/>
    <property type="project" value="InterPro"/>
</dbReference>
<comment type="subcellular location">
    <subcellularLocation>
        <location evidence="1">Membrane</location>
    </subcellularLocation>
</comment>
<evidence type="ECO:0000259" key="7">
    <source>
        <dbReference type="Pfam" id="PF07655"/>
    </source>
</evidence>
<dbReference type="PRINTS" id="PR00811">
    <property type="entry name" value="BCTERIALGSPD"/>
</dbReference>
<keyword evidence="2 5" id="KW-0732">Signal</keyword>
<feature type="chain" id="PRO_5028085674" evidence="5">
    <location>
        <begin position="26"/>
        <end position="529"/>
    </location>
</feature>
<dbReference type="Pfam" id="PF00263">
    <property type="entry name" value="Secretin"/>
    <property type="match status" value="1"/>
</dbReference>
<feature type="domain" description="Type II/III secretion system secretin-like" evidence="6">
    <location>
        <begin position="338"/>
        <end position="510"/>
    </location>
</feature>
<dbReference type="PANTHER" id="PTHR30332:SF24">
    <property type="entry name" value="SECRETIN GSPD-RELATED"/>
    <property type="match status" value="1"/>
</dbReference>
<feature type="compositionally biased region" description="Low complexity" evidence="4">
    <location>
        <begin position="138"/>
        <end position="151"/>
    </location>
</feature>
<organism evidence="8">
    <name type="scientific">uncultured Sulfurovum sp</name>
    <dbReference type="NCBI Taxonomy" id="269237"/>
    <lineage>
        <taxon>Bacteria</taxon>
        <taxon>Pseudomonadati</taxon>
        <taxon>Campylobacterota</taxon>
        <taxon>Epsilonproteobacteria</taxon>
        <taxon>Campylobacterales</taxon>
        <taxon>Sulfurovaceae</taxon>
        <taxon>Sulfurovum</taxon>
        <taxon>environmental samples</taxon>
    </lineage>
</organism>
<evidence type="ECO:0000256" key="4">
    <source>
        <dbReference type="SAM" id="MobiDB-lite"/>
    </source>
</evidence>
<evidence type="ECO:0000256" key="3">
    <source>
        <dbReference type="ARBA" id="ARBA00023136"/>
    </source>
</evidence>
<name>A0A6S6UBI4_9BACT</name>
<proteinExistence type="predicted"/>
<evidence type="ECO:0000256" key="2">
    <source>
        <dbReference type="ARBA" id="ARBA00022729"/>
    </source>
</evidence>
<feature type="signal peptide" evidence="5">
    <location>
        <begin position="1"/>
        <end position="25"/>
    </location>
</feature>
<feature type="domain" description="Secretin N-terminal" evidence="7">
    <location>
        <begin position="112"/>
        <end position="197"/>
    </location>
</feature>
<reference evidence="8" key="1">
    <citation type="submission" date="2020-01" db="EMBL/GenBank/DDBJ databases">
        <authorList>
            <person name="Meier V. D."/>
            <person name="Meier V D."/>
        </authorList>
    </citation>
    <scope>NUCLEOTIDE SEQUENCE</scope>
    <source>
        <strain evidence="8">HLG_WM_MAG_01</strain>
    </source>
</reference>
<dbReference type="PANTHER" id="PTHR30332">
    <property type="entry name" value="PROBABLE GENERAL SECRETION PATHWAY PROTEIN D"/>
    <property type="match status" value="1"/>
</dbReference>
<evidence type="ECO:0000313" key="8">
    <source>
        <dbReference type="EMBL" id="CAA6826680.1"/>
    </source>
</evidence>
<evidence type="ECO:0000259" key="6">
    <source>
        <dbReference type="Pfam" id="PF00263"/>
    </source>
</evidence>
<evidence type="ECO:0000256" key="5">
    <source>
        <dbReference type="SAM" id="SignalP"/>
    </source>
</evidence>
<dbReference type="GO" id="GO:0009306">
    <property type="term" value="P:protein secretion"/>
    <property type="evidence" value="ECO:0007669"/>
    <property type="project" value="InterPro"/>
</dbReference>
<accession>A0A6S6UBI4</accession>
<dbReference type="GO" id="GO:0015627">
    <property type="term" value="C:type II protein secretion system complex"/>
    <property type="evidence" value="ECO:0007669"/>
    <property type="project" value="TreeGrafter"/>
</dbReference>